<reference evidence="2 3" key="1">
    <citation type="submission" date="2019-03" db="EMBL/GenBank/DDBJ databases">
        <title>Single cell metagenomics reveals metabolic interactions within the superorganism composed of flagellate Streblomastix strix and complex community of Bacteroidetes bacteria on its surface.</title>
        <authorList>
            <person name="Treitli S.C."/>
            <person name="Kolisko M."/>
            <person name="Husnik F."/>
            <person name="Keeling P."/>
            <person name="Hampl V."/>
        </authorList>
    </citation>
    <scope>NUCLEOTIDE SEQUENCE [LARGE SCALE GENOMIC DNA]</scope>
    <source>
        <strain evidence="2">ST1C</strain>
    </source>
</reference>
<accession>A0A5J4WW21</accession>
<proteinExistence type="predicted"/>
<feature type="non-terminal residue" evidence="2">
    <location>
        <position position="33"/>
    </location>
</feature>
<sequence>MAHHHHNRLNDNDDDESANSEPGLQVHARAQIP</sequence>
<gene>
    <name evidence="2" type="ORF">EZS28_005450</name>
</gene>
<evidence type="ECO:0000256" key="1">
    <source>
        <dbReference type="SAM" id="MobiDB-lite"/>
    </source>
</evidence>
<dbReference type="EMBL" id="SNRW01000833">
    <property type="protein sequence ID" value="KAA6399033.1"/>
    <property type="molecule type" value="Genomic_DNA"/>
</dbReference>
<feature type="region of interest" description="Disordered" evidence="1">
    <location>
        <begin position="1"/>
        <end position="33"/>
    </location>
</feature>
<dbReference type="AlphaFoldDB" id="A0A5J4WW21"/>
<organism evidence="2 3">
    <name type="scientific">Streblomastix strix</name>
    <dbReference type="NCBI Taxonomy" id="222440"/>
    <lineage>
        <taxon>Eukaryota</taxon>
        <taxon>Metamonada</taxon>
        <taxon>Preaxostyla</taxon>
        <taxon>Oxymonadida</taxon>
        <taxon>Streblomastigidae</taxon>
        <taxon>Streblomastix</taxon>
    </lineage>
</organism>
<evidence type="ECO:0000313" key="3">
    <source>
        <dbReference type="Proteomes" id="UP000324800"/>
    </source>
</evidence>
<protein>
    <submittedName>
        <fullName evidence="2">Uncharacterized protein</fullName>
    </submittedName>
</protein>
<name>A0A5J4WW21_9EUKA</name>
<evidence type="ECO:0000313" key="2">
    <source>
        <dbReference type="EMBL" id="KAA6399033.1"/>
    </source>
</evidence>
<dbReference type="Proteomes" id="UP000324800">
    <property type="component" value="Unassembled WGS sequence"/>
</dbReference>
<comment type="caution">
    <text evidence="2">The sequence shown here is derived from an EMBL/GenBank/DDBJ whole genome shotgun (WGS) entry which is preliminary data.</text>
</comment>